<dbReference type="EMBL" id="JAEKJA010000017">
    <property type="protein sequence ID" value="MBJ3777498.1"/>
    <property type="molecule type" value="Genomic_DNA"/>
</dbReference>
<dbReference type="Proteomes" id="UP000609531">
    <property type="component" value="Unassembled WGS sequence"/>
</dbReference>
<proteinExistence type="predicted"/>
<accession>A0A934IJ93</accession>
<protein>
    <submittedName>
        <fullName evidence="1">Uncharacterized protein</fullName>
    </submittedName>
</protein>
<evidence type="ECO:0000313" key="1">
    <source>
        <dbReference type="EMBL" id="MBJ3777498.1"/>
    </source>
</evidence>
<sequence>MDSGAAATVVFPPDGPFNSVASPPWTDDDDTRIGNLIGIVADGMRDAAPKRVYSLSASCVTNVRMSGHNDEMIADD</sequence>
<name>A0A934IJ93_9HYPH</name>
<keyword evidence="2" id="KW-1185">Reference proteome</keyword>
<organism evidence="1 2">
    <name type="scientific">Acuticoccus mangrovi</name>
    <dbReference type="NCBI Taxonomy" id="2796142"/>
    <lineage>
        <taxon>Bacteria</taxon>
        <taxon>Pseudomonadati</taxon>
        <taxon>Pseudomonadota</taxon>
        <taxon>Alphaproteobacteria</taxon>
        <taxon>Hyphomicrobiales</taxon>
        <taxon>Amorphaceae</taxon>
        <taxon>Acuticoccus</taxon>
    </lineage>
</organism>
<gene>
    <name evidence="1" type="ORF">JCR33_17450</name>
</gene>
<evidence type="ECO:0000313" key="2">
    <source>
        <dbReference type="Proteomes" id="UP000609531"/>
    </source>
</evidence>
<reference evidence="1" key="1">
    <citation type="submission" date="2020-12" db="EMBL/GenBank/DDBJ databases">
        <title>Bacterial taxonomy.</title>
        <authorList>
            <person name="Pan X."/>
        </authorList>
    </citation>
    <scope>NUCLEOTIDE SEQUENCE</scope>
    <source>
        <strain evidence="1">B2012</strain>
    </source>
</reference>
<dbReference type="RefSeq" id="WP_198883405.1">
    <property type="nucleotide sequence ID" value="NZ_JAEKJA010000017.1"/>
</dbReference>
<comment type="caution">
    <text evidence="1">The sequence shown here is derived from an EMBL/GenBank/DDBJ whole genome shotgun (WGS) entry which is preliminary data.</text>
</comment>
<dbReference type="AlphaFoldDB" id="A0A934IJ93"/>